<organism evidence="2">
    <name type="scientific">Strombidium rassoulzadegani</name>
    <dbReference type="NCBI Taxonomy" id="1082188"/>
    <lineage>
        <taxon>Eukaryota</taxon>
        <taxon>Sar</taxon>
        <taxon>Alveolata</taxon>
        <taxon>Ciliophora</taxon>
        <taxon>Intramacronucleata</taxon>
        <taxon>Spirotrichea</taxon>
        <taxon>Oligotrichia</taxon>
        <taxon>Strombidiidae</taxon>
        <taxon>Strombidium</taxon>
    </lineage>
</organism>
<evidence type="ECO:0000313" key="2">
    <source>
        <dbReference type="EMBL" id="CAE0230147.1"/>
    </source>
</evidence>
<dbReference type="InterPro" id="IPR013535">
    <property type="entry name" value="PUL_dom"/>
</dbReference>
<dbReference type="AlphaFoldDB" id="A0A7S3CJK8"/>
<dbReference type="Pfam" id="PF08324">
    <property type="entry name" value="PUL"/>
    <property type="match status" value="1"/>
</dbReference>
<reference evidence="2" key="1">
    <citation type="submission" date="2021-01" db="EMBL/GenBank/DDBJ databases">
        <authorList>
            <person name="Corre E."/>
            <person name="Pelletier E."/>
            <person name="Niang G."/>
            <person name="Scheremetjew M."/>
            <person name="Finn R."/>
            <person name="Kale V."/>
            <person name="Holt S."/>
            <person name="Cochrane G."/>
            <person name="Meng A."/>
            <person name="Brown T."/>
            <person name="Cohen L."/>
        </authorList>
    </citation>
    <scope>NUCLEOTIDE SEQUENCE</scope>
    <source>
        <strain evidence="2">Ras09</strain>
    </source>
</reference>
<dbReference type="Gene3D" id="1.25.10.10">
    <property type="entry name" value="Leucine-rich Repeat Variant"/>
    <property type="match status" value="1"/>
</dbReference>
<evidence type="ECO:0000259" key="1">
    <source>
        <dbReference type="Pfam" id="PF08324"/>
    </source>
</evidence>
<name>A0A7S3CJK8_9SPIT</name>
<sequence>MVEIAEDRSKIALIDLVRLLLQFENKAVHILRKHWETFNICINQYLMCLDIKNASEKVVHNYHLVSLKMLGNIYQTGEGIEFISDTDVASEVIQFCEYSITSANPKSRFTAAVVLFNHVLTCKRDISLINPYLLNFVKCVIENVASLSGDSESMIAILLAENRILYKNQDILDSVLEMKEKFVKAHKEIAASSSDKNVKEAVADLLSQIGEK</sequence>
<feature type="domain" description="PUL" evidence="1">
    <location>
        <begin position="9"/>
        <end position="203"/>
    </location>
</feature>
<accession>A0A7S3CJK8</accession>
<protein>
    <recommendedName>
        <fullName evidence="1">PUL domain-containing protein</fullName>
    </recommendedName>
</protein>
<proteinExistence type="predicted"/>
<dbReference type="EMBL" id="HBIA01003695">
    <property type="protein sequence ID" value="CAE0230147.1"/>
    <property type="molecule type" value="Transcribed_RNA"/>
</dbReference>
<gene>
    <name evidence="2" type="ORF">SRAS04492_LOCUS1934</name>
</gene>
<dbReference type="InterPro" id="IPR011989">
    <property type="entry name" value="ARM-like"/>
</dbReference>